<dbReference type="Proteomes" id="UP000551327">
    <property type="component" value="Unassembled WGS sequence"/>
</dbReference>
<dbReference type="AlphaFoldDB" id="A0A7X1FXF5"/>
<reference evidence="1 2" key="1">
    <citation type="submission" date="2020-08" db="EMBL/GenBank/DDBJ databases">
        <title>The genome sequence of type strain Novosphingobium piscinae KCTC 42194.</title>
        <authorList>
            <person name="Liu Y."/>
        </authorList>
    </citation>
    <scope>NUCLEOTIDE SEQUENCE [LARGE SCALE GENOMIC DNA]</scope>
    <source>
        <strain evidence="1 2">KCTC 42194</strain>
    </source>
</reference>
<comment type="caution">
    <text evidence="1">The sequence shown here is derived from an EMBL/GenBank/DDBJ whole genome shotgun (WGS) entry which is preliminary data.</text>
</comment>
<sequence length="151" mass="15333">MGAVTSIVGTRTALTTTALNSLAAGAYVSAGVINHTDNDPLDVLLEVQATPGTVSGNRQLVIFAQGSLDGTSFETGPTSGTTTTDEPNLRFIGVLPLTSNATLQMDLFSLAAAYGGVLPAQTRIVIKNESGAALAASGHGVWFSEVIGNVV</sequence>
<evidence type="ECO:0000313" key="1">
    <source>
        <dbReference type="EMBL" id="MBC2668770.1"/>
    </source>
</evidence>
<protein>
    <submittedName>
        <fullName evidence="1">Uncharacterized protein</fullName>
    </submittedName>
</protein>
<gene>
    <name evidence="1" type="ORF">H7F53_06425</name>
</gene>
<name>A0A7X1FXF5_9SPHN</name>
<dbReference type="RefSeq" id="WP_185678636.1">
    <property type="nucleotide sequence ID" value="NZ_JACLAX010000004.1"/>
</dbReference>
<accession>A0A7X1FXF5</accession>
<organism evidence="1 2">
    <name type="scientific">Novosphingobium piscinae</name>
    <dbReference type="NCBI Taxonomy" id="1507448"/>
    <lineage>
        <taxon>Bacteria</taxon>
        <taxon>Pseudomonadati</taxon>
        <taxon>Pseudomonadota</taxon>
        <taxon>Alphaproteobacteria</taxon>
        <taxon>Sphingomonadales</taxon>
        <taxon>Sphingomonadaceae</taxon>
        <taxon>Novosphingobium</taxon>
    </lineage>
</organism>
<keyword evidence="2" id="KW-1185">Reference proteome</keyword>
<proteinExistence type="predicted"/>
<dbReference type="EMBL" id="JACLAX010000004">
    <property type="protein sequence ID" value="MBC2668770.1"/>
    <property type="molecule type" value="Genomic_DNA"/>
</dbReference>
<evidence type="ECO:0000313" key="2">
    <source>
        <dbReference type="Proteomes" id="UP000551327"/>
    </source>
</evidence>